<accession>A0A9D4X455</accession>
<dbReference type="Gramene" id="Psat05G0762700-T1">
    <property type="protein sequence ID" value="KAI5413072.1"/>
    <property type="gene ID" value="KIW84_057627"/>
</dbReference>
<name>A0A9D4X455_PEA</name>
<reference evidence="1 2" key="1">
    <citation type="journal article" date="2022" name="Nat. Genet.">
        <title>Improved pea reference genome and pan-genome highlight genomic features and evolutionary characteristics.</title>
        <authorList>
            <person name="Yang T."/>
            <person name="Liu R."/>
            <person name="Luo Y."/>
            <person name="Hu S."/>
            <person name="Wang D."/>
            <person name="Wang C."/>
            <person name="Pandey M.K."/>
            <person name="Ge S."/>
            <person name="Xu Q."/>
            <person name="Li N."/>
            <person name="Li G."/>
            <person name="Huang Y."/>
            <person name="Saxena R.K."/>
            <person name="Ji Y."/>
            <person name="Li M."/>
            <person name="Yan X."/>
            <person name="He Y."/>
            <person name="Liu Y."/>
            <person name="Wang X."/>
            <person name="Xiang C."/>
            <person name="Varshney R.K."/>
            <person name="Ding H."/>
            <person name="Gao S."/>
            <person name="Zong X."/>
        </authorList>
    </citation>
    <scope>NUCLEOTIDE SEQUENCE [LARGE SCALE GENOMIC DNA]</scope>
    <source>
        <strain evidence="1 2">cv. Zhongwan 6</strain>
    </source>
</reference>
<comment type="caution">
    <text evidence="1">The sequence shown here is derived from an EMBL/GenBank/DDBJ whole genome shotgun (WGS) entry which is preliminary data.</text>
</comment>
<evidence type="ECO:0008006" key="3">
    <source>
        <dbReference type="Google" id="ProtNLM"/>
    </source>
</evidence>
<evidence type="ECO:0000313" key="2">
    <source>
        <dbReference type="Proteomes" id="UP001058974"/>
    </source>
</evidence>
<organism evidence="1 2">
    <name type="scientific">Pisum sativum</name>
    <name type="common">Garden pea</name>
    <name type="synonym">Lathyrus oleraceus</name>
    <dbReference type="NCBI Taxonomy" id="3888"/>
    <lineage>
        <taxon>Eukaryota</taxon>
        <taxon>Viridiplantae</taxon>
        <taxon>Streptophyta</taxon>
        <taxon>Embryophyta</taxon>
        <taxon>Tracheophyta</taxon>
        <taxon>Spermatophyta</taxon>
        <taxon>Magnoliopsida</taxon>
        <taxon>eudicotyledons</taxon>
        <taxon>Gunneridae</taxon>
        <taxon>Pentapetalae</taxon>
        <taxon>rosids</taxon>
        <taxon>fabids</taxon>
        <taxon>Fabales</taxon>
        <taxon>Fabaceae</taxon>
        <taxon>Papilionoideae</taxon>
        <taxon>50 kb inversion clade</taxon>
        <taxon>NPAAA clade</taxon>
        <taxon>Hologalegina</taxon>
        <taxon>IRL clade</taxon>
        <taxon>Fabeae</taxon>
        <taxon>Lathyrus</taxon>
    </lineage>
</organism>
<dbReference type="AlphaFoldDB" id="A0A9D4X455"/>
<gene>
    <name evidence="1" type="ORF">KIW84_057627</name>
</gene>
<proteinExistence type="predicted"/>
<evidence type="ECO:0000313" key="1">
    <source>
        <dbReference type="EMBL" id="KAI5413072.1"/>
    </source>
</evidence>
<dbReference type="Proteomes" id="UP001058974">
    <property type="component" value="Chromosome 5"/>
</dbReference>
<protein>
    <recommendedName>
        <fullName evidence="3">RNA-directed DNA polymerase, eukaryota, reverse transcriptase zinc-binding domain protein</fullName>
    </recommendedName>
</protein>
<dbReference type="EMBL" id="JAMSHJ010000005">
    <property type="protein sequence ID" value="KAI5413072.1"/>
    <property type="molecule type" value="Genomic_DNA"/>
</dbReference>
<sequence>MSFWSNVSIQGKKVYHFKEKLRRLKDKLKVWNREVFGLLNLNVEEAIAELNSLDVLVVEAVDIVSKSVSDRREEETYRVSQTLDINESLLRDKSRMRSIRKGDSNSKFFHMEMKRNFRGNGIVEIKSNRVAEIGMLEEPFSIEEVKEVIWNSGSEKSPGPDDFNMGFFRKRMEIVKADLVSCVLEFHLNAALPKVITTIFIDLIPKRVIHKF</sequence>
<keyword evidence="2" id="KW-1185">Reference proteome</keyword>